<feature type="transmembrane region" description="Helical" evidence="1">
    <location>
        <begin position="189"/>
        <end position="212"/>
    </location>
</feature>
<protein>
    <submittedName>
        <fullName evidence="2">HupE/UreJ family protein</fullName>
    </submittedName>
</protein>
<gene>
    <name evidence="2" type="ORF">ACCI51_09750</name>
</gene>
<keyword evidence="1" id="KW-1133">Transmembrane helix</keyword>
<proteinExistence type="predicted"/>
<keyword evidence="1" id="KW-0812">Transmembrane</keyword>
<name>A0ABV4NN42_9GAMM</name>
<comment type="caution">
    <text evidence="2">The sequence shown here is derived from an EMBL/GenBank/DDBJ whole genome shotgun (WGS) entry which is preliminary data.</text>
</comment>
<dbReference type="RefSeq" id="WP_299588165.1">
    <property type="nucleotide sequence ID" value="NZ_JBGMEL010000008.1"/>
</dbReference>
<dbReference type="Proteomes" id="UP001569414">
    <property type="component" value="Unassembled WGS sequence"/>
</dbReference>
<feature type="transmembrane region" description="Helical" evidence="1">
    <location>
        <begin position="163"/>
        <end position="182"/>
    </location>
</feature>
<feature type="transmembrane region" description="Helical" evidence="1">
    <location>
        <begin position="329"/>
        <end position="345"/>
    </location>
</feature>
<dbReference type="InterPro" id="IPR032809">
    <property type="entry name" value="Put_HupE_UreJ"/>
</dbReference>
<reference evidence="2 3" key="1">
    <citation type="submission" date="2024-08" db="EMBL/GenBank/DDBJ databases">
        <authorList>
            <person name="Ishaq N."/>
        </authorList>
    </citation>
    <scope>NUCLEOTIDE SEQUENCE [LARGE SCALE GENOMIC DNA]</scope>
    <source>
        <strain evidence="2 3">JCM 30400</strain>
    </source>
</reference>
<keyword evidence="1" id="KW-0472">Membrane</keyword>
<dbReference type="EMBL" id="JBGMEL010000008">
    <property type="protein sequence ID" value="MFA0790828.1"/>
    <property type="molecule type" value="Genomic_DNA"/>
</dbReference>
<accession>A0ABV4NN42</accession>
<keyword evidence="3" id="KW-1185">Reference proteome</keyword>
<feature type="transmembrane region" description="Helical" evidence="1">
    <location>
        <begin position="250"/>
        <end position="271"/>
    </location>
</feature>
<organism evidence="2 3">
    <name type="scientific">Microbulbifer echini</name>
    <dbReference type="NCBI Taxonomy" id="1529067"/>
    <lineage>
        <taxon>Bacteria</taxon>
        <taxon>Pseudomonadati</taxon>
        <taxon>Pseudomonadota</taxon>
        <taxon>Gammaproteobacteria</taxon>
        <taxon>Cellvibrionales</taxon>
        <taxon>Microbulbiferaceae</taxon>
        <taxon>Microbulbifer</taxon>
    </lineage>
</organism>
<dbReference type="Pfam" id="PF13795">
    <property type="entry name" value="HupE_UreJ_2"/>
    <property type="match status" value="1"/>
</dbReference>
<evidence type="ECO:0000256" key="1">
    <source>
        <dbReference type="SAM" id="Phobius"/>
    </source>
</evidence>
<evidence type="ECO:0000313" key="3">
    <source>
        <dbReference type="Proteomes" id="UP001569414"/>
    </source>
</evidence>
<sequence>MPNRHLYQNSLIFLATLLGVAFSNLGFTHDGRPVYIELQERPENQYILRWKIPPVMQPGTEPEVYLTGDYCQILPETQFFSRYNTKKYQCQPSLSQTNTQPDERLIIKIGYPVANPALSTLIRFEQMNGGIINLFNGPEAIEIHLPSELSIWQYVRQYIEAGFLHILEGYDHLLFVFCLVYIARNLKGITIAVTGFTLGHSLTLGLASLNVFSVRVDIVEVLIPLSIMVLAAEIVNAGNHRHKETLAWRFPAIVASGFGLLHGFGFASALAELGLPHNQKITALISFNIGVELGQLIFVLLLLFLAYMAKLAVSKWKFSEITNHILTQSKYAIYLVGIASGYWVVSRSLEVIY</sequence>
<feature type="transmembrane region" description="Helical" evidence="1">
    <location>
        <begin position="283"/>
        <end position="308"/>
    </location>
</feature>
<feature type="transmembrane region" description="Helical" evidence="1">
    <location>
        <begin position="218"/>
        <end position="238"/>
    </location>
</feature>
<evidence type="ECO:0000313" key="2">
    <source>
        <dbReference type="EMBL" id="MFA0790828.1"/>
    </source>
</evidence>